<accession>A0ABQ8IX95</accession>
<evidence type="ECO:0000256" key="3">
    <source>
        <dbReference type="SAM" id="Coils"/>
    </source>
</evidence>
<protein>
    <submittedName>
        <fullName evidence="4">Bridging integrator 3</fullName>
    </submittedName>
</protein>
<dbReference type="InterPro" id="IPR046982">
    <property type="entry name" value="BIN3/RVS161-like"/>
</dbReference>
<dbReference type="PANTHER" id="PTHR47174:SF3">
    <property type="entry name" value="BRIDGING INTEGRATOR 3"/>
    <property type="match status" value="1"/>
</dbReference>
<evidence type="ECO:0000313" key="4">
    <source>
        <dbReference type="EMBL" id="KAH9414889.1"/>
    </source>
</evidence>
<keyword evidence="5" id="KW-1185">Reference proteome</keyword>
<comment type="caution">
    <text evidence="4">The sequence shown here is derived from an EMBL/GenBank/DDBJ whole genome shotgun (WGS) entry which is preliminary data.</text>
</comment>
<organism evidence="4 5">
    <name type="scientific">Dermatophagoides pteronyssinus</name>
    <name type="common">European house dust mite</name>
    <dbReference type="NCBI Taxonomy" id="6956"/>
    <lineage>
        <taxon>Eukaryota</taxon>
        <taxon>Metazoa</taxon>
        <taxon>Ecdysozoa</taxon>
        <taxon>Arthropoda</taxon>
        <taxon>Chelicerata</taxon>
        <taxon>Arachnida</taxon>
        <taxon>Acari</taxon>
        <taxon>Acariformes</taxon>
        <taxon>Sarcoptiformes</taxon>
        <taxon>Astigmata</taxon>
        <taxon>Psoroptidia</taxon>
        <taxon>Analgoidea</taxon>
        <taxon>Pyroglyphidae</taxon>
        <taxon>Dermatophagoidinae</taxon>
        <taxon>Dermatophagoides</taxon>
    </lineage>
</organism>
<proteinExistence type="predicted"/>
<evidence type="ECO:0000256" key="1">
    <source>
        <dbReference type="ARBA" id="ARBA00004496"/>
    </source>
</evidence>
<evidence type="ECO:0000313" key="5">
    <source>
        <dbReference type="Proteomes" id="UP000887458"/>
    </source>
</evidence>
<dbReference type="EMBL" id="NJHN03000104">
    <property type="protein sequence ID" value="KAH9414889.1"/>
    <property type="molecule type" value="Genomic_DNA"/>
</dbReference>
<keyword evidence="2" id="KW-0963">Cytoplasm</keyword>
<reference evidence="4 5" key="1">
    <citation type="journal article" date="2018" name="J. Allergy Clin. Immunol.">
        <title>High-quality assembly of Dermatophagoides pteronyssinus genome and transcriptome reveals a wide range of novel allergens.</title>
        <authorList>
            <person name="Liu X.Y."/>
            <person name="Yang K.Y."/>
            <person name="Wang M.Q."/>
            <person name="Kwok J.S."/>
            <person name="Zeng X."/>
            <person name="Yang Z."/>
            <person name="Xiao X.J."/>
            <person name="Lau C.P."/>
            <person name="Li Y."/>
            <person name="Huang Z.M."/>
            <person name="Ba J.G."/>
            <person name="Yim A.K."/>
            <person name="Ouyang C.Y."/>
            <person name="Ngai S.M."/>
            <person name="Chan T.F."/>
            <person name="Leung E.L."/>
            <person name="Liu L."/>
            <person name="Liu Z.G."/>
            <person name="Tsui S.K."/>
        </authorList>
    </citation>
    <scope>NUCLEOTIDE SEQUENCE [LARGE SCALE GENOMIC DNA]</scope>
    <source>
        <strain evidence="4">Derp</strain>
    </source>
</reference>
<dbReference type="PANTHER" id="PTHR47174">
    <property type="entry name" value="BRIDGING INTEGRATOR 3"/>
    <property type="match status" value="1"/>
</dbReference>
<keyword evidence="3" id="KW-0175">Coiled coil</keyword>
<dbReference type="Gene3D" id="1.20.1270.60">
    <property type="entry name" value="Arfaptin homology (AH) domain/BAR domain"/>
    <property type="match status" value="1"/>
</dbReference>
<gene>
    <name evidence="4" type="primary">BIN3</name>
    <name evidence="4" type="ORF">DERP_012479</name>
</gene>
<feature type="coiled-coil region" evidence="3">
    <location>
        <begin position="116"/>
        <end position="143"/>
    </location>
</feature>
<sequence>MFHRSTSNSSASPNNNDSSDLNNYIASINNYEKIRENICHNVKDLIKSLSALNTIEKKCIDNLSSLNREDEKLIQLLQCWNELIDKSMKNRQDLAICISHTVAEPMKKFQIAFQEIKSAIKRYEQLMNDCNKYNQKLLALKRHDRTSDVIVKQNRFETLLKRTQMDCESLRQTLERELPIFLEKRVEYFQPSFASFICSHILFAGLNLSAIDQSNMDFYDQNESDQQEKQQQLFNTINNLSIIS</sequence>
<dbReference type="InterPro" id="IPR027267">
    <property type="entry name" value="AH/BAR_dom_sf"/>
</dbReference>
<evidence type="ECO:0000256" key="2">
    <source>
        <dbReference type="ARBA" id="ARBA00022490"/>
    </source>
</evidence>
<dbReference type="Proteomes" id="UP000887458">
    <property type="component" value="Unassembled WGS sequence"/>
</dbReference>
<reference evidence="4 5" key="2">
    <citation type="journal article" date="2022" name="Mol. Biol. Evol.">
        <title>Comparative Genomics Reveals Insights into the Divergent Evolution of Astigmatic Mites and Household Pest Adaptations.</title>
        <authorList>
            <person name="Xiong Q."/>
            <person name="Wan A.T."/>
            <person name="Liu X."/>
            <person name="Fung C.S."/>
            <person name="Xiao X."/>
            <person name="Malainual N."/>
            <person name="Hou J."/>
            <person name="Wang L."/>
            <person name="Wang M."/>
            <person name="Yang K.Y."/>
            <person name="Cui Y."/>
            <person name="Leung E.L."/>
            <person name="Nong W."/>
            <person name="Shin S.K."/>
            <person name="Au S.W."/>
            <person name="Jeong K.Y."/>
            <person name="Chew F.T."/>
            <person name="Hui J.H."/>
            <person name="Leung T.F."/>
            <person name="Tungtrongchitr A."/>
            <person name="Zhong N."/>
            <person name="Liu Z."/>
            <person name="Tsui S.K."/>
        </authorList>
    </citation>
    <scope>NUCLEOTIDE SEQUENCE [LARGE SCALE GENOMIC DNA]</scope>
    <source>
        <strain evidence="4">Derp</strain>
    </source>
</reference>
<dbReference type="SUPFAM" id="SSF103657">
    <property type="entry name" value="BAR/IMD domain-like"/>
    <property type="match status" value="1"/>
</dbReference>
<name>A0ABQ8IX95_DERPT</name>
<comment type="subcellular location">
    <subcellularLocation>
        <location evidence="1">Cytoplasm</location>
    </subcellularLocation>
</comment>